<dbReference type="EMBL" id="JAVRRA010011692">
    <property type="protein sequence ID" value="KAK5239926.1"/>
    <property type="molecule type" value="Genomic_DNA"/>
</dbReference>
<name>A0ABR0LSB2_9PEZI</name>
<protein>
    <submittedName>
        <fullName evidence="6">Phosphate metabolism transcription protein</fullName>
    </submittedName>
</protein>
<comment type="subcellular location">
    <subcellularLocation>
        <location evidence="1">Endomembrane system</location>
        <topology evidence="1">Multi-pass membrane protein</topology>
    </subcellularLocation>
</comment>
<evidence type="ECO:0000256" key="3">
    <source>
        <dbReference type="ARBA" id="ARBA00022989"/>
    </source>
</evidence>
<dbReference type="Pfam" id="PF09359">
    <property type="entry name" value="VTC"/>
    <property type="match status" value="1"/>
</dbReference>
<evidence type="ECO:0000313" key="6">
    <source>
        <dbReference type="EMBL" id="KAK5239926.1"/>
    </source>
</evidence>
<gene>
    <name evidence="6" type="primary">VTC2_4</name>
    <name evidence="6" type="ORF">LTR16_011341</name>
</gene>
<sequence>VGADSFTSLKFWVHPENLLEVKTVILRRLPVLVYNPQTSKIAEGGQRDPTITSIYFDNPNFSLYTDKVNNLSDASSLRLRWYGQLSQKPEIVFEKKTIKEGDASEEQRFQIKEKYIQPFIKGEYKMEKSVQKLQDRA</sequence>
<accession>A0ABR0LSB2</accession>
<dbReference type="Gene3D" id="3.20.100.30">
    <property type="entry name" value="VTC, catalytic tunnel domain"/>
    <property type="match status" value="1"/>
</dbReference>
<dbReference type="InterPro" id="IPR051572">
    <property type="entry name" value="VTC_Complex_Subunit"/>
</dbReference>
<comment type="caution">
    <text evidence="6">The sequence shown here is derived from an EMBL/GenBank/DDBJ whole genome shotgun (WGS) entry which is preliminary data.</text>
</comment>
<evidence type="ECO:0000313" key="7">
    <source>
        <dbReference type="Proteomes" id="UP001357485"/>
    </source>
</evidence>
<organism evidence="6 7">
    <name type="scientific">Cryomyces antarcticus</name>
    <dbReference type="NCBI Taxonomy" id="329879"/>
    <lineage>
        <taxon>Eukaryota</taxon>
        <taxon>Fungi</taxon>
        <taxon>Dikarya</taxon>
        <taxon>Ascomycota</taxon>
        <taxon>Pezizomycotina</taxon>
        <taxon>Dothideomycetes</taxon>
        <taxon>Dothideomycetes incertae sedis</taxon>
        <taxon>Cryomyces</taxon>
    </lineage>
</organism>
<dbReference type="PANTHER" id="PTHR46140">
    <property type="entry name" value="VACUOLAR TRANSPORTER CHAPERONE 1-RELATED"/>
    <property type="match status" value="1"/>
</dbReference>
<feature type="non-terminal residue" evidence="6">
    <location>
        <position position="137"/>
    </location>
</feature>
<keyword evidence="3" id="KW-1133">Transmembrane helix</keyword>
<feature type="non-terminal residue" evidence="6">
    <location>
        <position position="1"/>
    </location>
</feature>
<dbReference type="PANTHER" id="PTHR46140:SF2">
    <property type="entry name" value="VACUOLAR TRANSPORTER CHAPERONE 3 COMPLEX SUBUNIT 3-RELATED"/>
    <property type="match status" value="1"/>
</dbReference>
<evidence type="ECO:0000256" key="1">
    <source>
        <dbReference type="ARBA" id="ARBA00004127"/>
    </source>
</evidence>
<keyword evidence="7" id="KW-1185">Reference proteome</keyword>
<keyword evidence="4" id="KW-0472">Membrane</keyword>
<dbReference type="Proteomes" id="UP001357485">
    <property type="component" value="Unassembled WGS sequence"/>
</dbReference>
<proteinExistence type="predicted"/>
<keyword evidence="2" id="KW-0812">Transmembrane</keyword>
<reference evidence="6 7" key="1">
    <citation type="submission" date="2023-08" db="EMBL/GenBank/DDBJ databases">
        <title>Black Yeasts Isolated from many extreme environments.</title>
        <authorList>
            <person name="Coleine C."/>
            <person name="Stajich J.E."/>
            <person name="Selbmann L."/>
        </authorList>
    </citation>
    <scope>NUCLEOTIDE SEQUENCE [LARGE SCALE GENOMIC DNA]</scope>
    <source>
        <strain evidence="6 7">CCFEE 536</strain>
    </source>
</reference>
<evidence type="ECO:0000256" key="4">
    <source>
        <dbReference type="ARBA" id="ARBA00023136"/>
    </source>
</evidence>
<dbReference type="InterPro" id="IPR042267">
    <property type="entry name" value="VTC_sf"/>
</dbReference>
<dbReference type="InterPro" id="IPR018966">
    <property type="entry name" value="VTC_domain"/>
</dbReference>
<evidence type="ECO:0000259" key="5">
    <source>
        <dbReference type="Pfam" id="PF09359"/>
    </source>
</evidence>
<evidence type="ECO:0000256" key="2">
    <source>
        <dbReference type="ARBA" id="ARBA00022692"/>
    </source>
</evidence>
<feature type="domain" description="VTC" evidence="5">
    <location>
        <begin position="7"/>
        <end position="132"/>
    </location>
</feature>